<gene>
    <name evidence="2" type="ORF">GQA70_08655</name>
</gene>
<feature type="compositionally biased region" description="Basic and acidic residues" evidence="1">
    <location>
        <begin position="416"/>
        <end position="430"/>
    </location>
</feature>
<dbReference type="InterPro" id="IPR006427">
    <property type="entry name" value="Portal_HK97"/>
</dbReference>
<dbReference type="NCBIfam" id="TIGR01537">
    <property type="entry name" value="portal_HK97"/>
    <property type="match status" value="1"/>
</dbReference>
<sequence length="430" mass="46458">MQILGFEISRTGQKAPAQTRVEPPMTAAPAPGGVTASAGISGFARGWTQLGGRSSVRGLPAATPDRAMGHATVTACCSNIAGDLSKVPLKLWQRMQDGQEVRVREHPAPVLLNGEAAPGLPGQLVRFQAVFSYTLRGNGYLYAPRDGAGELTRLDLAQAVSLSKVPGGDVRVYDFTDTSDTRRRVPHRSMAHLRYMAADGWTGRSVITVAAESMGIALAGQTAAARNAVGGTVKGYVKLADYYESEEDRTRNAQRIKSFMTDPDSDGLPVLGPDEAIERLDLSAADRELLASRKFDREMIAGLYRMPLFKLMTVEGGVKANSEQAAIDYQTDCLFHWSALVEAQLNVALLTRAERARGLFLRHDFGALLQPTIKDRIEAINKSVGGPVKTRNEGRRDLGLPPLDGGDELYPPPNMTREDKAPAKEGESDD</sequence>
<dbReference type="Pfam" id="PF04860">
    <property type="entry name" value="Phage_portal"/>
    <property type="match status" value="1"/>
</dbReference>
<evidence type="ECO:0000313" key="3">
    <source>
        <dbReference type="Proteomes" id="UP000596387"/>
    </source>
</evidence>
<evidence type="ECO:0000313" key="2">
    <source>
        <dbReference type="EMBL" id="QRF66372.1"/>
    </source>
</evidence>
<dbReference type="EMBL" id="CP047166">
    <property type="protein sequence ID" value="QRF66372.1"/>
    <property type="molecule type" value="Genomic_DNA"/>
</dbReference>
<organism evidence="2 3">
    <name type="scientific">Ponticoccus alexandrii</name>
    <dbReference type="NCBI Taxonomy" id="1943633"/>
    <lineage>
        <taxon>Bacteria</taxon>
        <taxon>Pseudomonadati</taxon>
        <taxon>Pseudomonadota</taxon>
        <taxon>Alphaproteobacteria</taxon>
        <taxon>Rhodobacterales</taxon>
        <taxon>Roseobacteraceae</taxon>
        <taxon>Ponticoccus</taxon>
    </lineage>
</organism>
<reference evidence="2 3" key="1">
    <citation type="submission" date="2019-12" db="EMBL/GenBank/DDBJ databases">
        <title>Complete Genome Sequence of a Quorum-Sensing Bacterium,Rhodobacteraceae bacterium C31, Isolated from a marine microalgae symbiotic bacteria.</title>
        <authorList>
            <person name="Zhang Y."/>
        </authorList>
    </citation>
    <scope>NUCLEOTIDE SEQUENCE [LARGE SCALE GENOMIC DNA]</scope>
    <source>
        <strain evidence="2 3">C31</strain>
    </source>
</reference>
<keyword evidence="3" id="KW-1185">Reference proteome</keyword>
<accession>A0ABX7FAI1</accession>
<name>A0ABX7FAI1_9RHOB</name>
<proteinExistence type="predicted"/>
<evidence type="ECO:0000256" key="1">
    <source>
        <dbReference type="SAM" id="MobiDB-lite"/>
    </source>
</evidence>
<dbReference type="InterPro" id="IPR006944">
    <property type="entry name" value="Phage/GTA_portal"/>
</dbReference>
<dbReference type="Proteomes" id="UP000596387">
    <property type="component" value="Chromosome"/>
</dbReference>
<dbReference type="RefSeq" id="WP_023848256.1">
    <property type="nucleotide sequence ID" value="NZ_CP047166.1"/>
</dbReference>
<feature type="region of interest" description="Disordered" evidence="1">
    <location>
        <begin position="385"/>
        <end position="430"/>
    </location>
</feature>
<protein>
    <submittedName>
        <fullName evidence="2">Phage portal protein</fullName>
    </submittedName>
</protein>